<feature type="compositionally biased region" description="Basic and acidic residues" evidence="1">
    <location>
        <begin position="72"/>
        <end position="84"/>
    </location>
</feature>
<evidence type="ECO:0000256" key="1">
    <source>
        <dbReference type="SAM" id="MobiDB-lite"/>
    </source>
</evidence>
<dbReference type="AlphaFoldDB" id="B4JN43"/>
<dbReference type="HOGENOM" id="CLU_2443122_0_0_1"/>
<organism evidence="3">
    <name type="scientific">Drosophila grimshawi</name>
    <name type="common">Hawaiian fruit fly</name>
    <name type="synonym">Idiomyia grimshawi</name>
    <dbReference type="NCBI Taxonomy" id="7222"/>
    <lineage>
        <taxon>Eukaryota</taxon>
        <taxon>Metazoa</taxon>
        <taxon>Ecdysozoa</taxon>
        <taxon>Arthropoda</taxon>
        <taxon>Hexapoda</taxon>
        <taxon>Insecta</taxon>
        <taxon>Pterygota</taxon>
        <taxon>Neoptera</taxon>
        <taxon>Endopterygota</taxon>
        <taxon>Diptera</taxon>
        <taxon>Brachycera</taxon>
        <taxon>Muscomorpha</taxon>
        <taxon>Ephydroidea</taxon>
        <taxon>Drosophilidae</taxon>
        <taxon>Drosophila</taxon>
        <taxon>Hawaiian Drosophila</taxon>
    </lineage>
</organism>
<feature type="compositionally biased region" description="Low complexity" evidence="1">
    <location>
        <begin position="22"/>
        <end position="53"/>
    </location>
</feature>
<evidence type="ECO:0000313" key="2">
    <source>
        <dbReference type="EMBL" id="EDV92136.1"/>
    </source>
</evidence>
<name>B4JN43_DROGR</name>
<gene>
    <name evidence="2" type="primary">Dgri\GH24207</name>
    <name evidence="2" type="ORF">Dgri_GH24207</name>
</gene>
<accession>B4JN43</accession>
<protein>
    <submittedName>
        <fullName evidence="2">GH24207</fullName>
    </submittedName>
</protein>
<dbReference type="Proteomes" id="UP000001070">
    <property type="component" value="Unassembled WGS sequence"/>
</dbReference>
<feature type="region of interest" description="Disordered" evidence="1">
    <location>
        <begin position="67"/>
        <end position="90"/>
    </location>
</feature>
<dbReference type="EMBL" id="CH916371">
    <property type="protein sequence ID" value="EDV92136.1"/>
    <property type="molecule type" value="Genomic_DNA"/>
</dbReference>
<evidence type="ECO:0000313" key="3">
    <source>
        <dbReference type="Proteomes" id="UP000001070"/>
    </source>
</evidence>
<reference evidence="2 3" key="1">
    <citation type="journal article" date="2007" name="Nature">
        <title>Evolution of genes and genomes on the Drosophila phylogeny.</title>
        <authorList>
            <consortium name="Drosophila 12 Genomes Consortium"/>
            <person name="Clark A.G."/>
            <person name="Eisen M.B."/>
            <person name="Smith D.R."/>
            <person name="Bergman C.M."/>
            <person name="Oliver B."/>
            <person name="Markow T.A."/>
            <person name="Kaufman T.C."/>
            <person name="Kellis M."/>
            <person name="Gelbart W."/>
            <person name="Iyer V.N."/>
            <person name="Pollard D.A."/>
            <person name="Sackton T.B."/>
            <person name="Larracuente A.M."/>
            <person name="Singh N.D."/>
            <person name="Abad J.P."/>
            <person name="Abt D.N."/>
            <person name="Adryan B."/>
            <person name="Aguade M."/>
            <person name="Akashi H."/>
            <person name="Anderson W.W."/>
            <person name="Aquadro C.F."/>
            <person name="Ardell D.H."/>
            <person name="Arguello R."/>
            <person name="Artieri C.G."/>
            <person name="Barbash D.A."/>
            <person name="Barker D."/>
            <person name="Barsanti P."/>
            <person name="Batterham P."/>
            <person name="Batzoglou S."/>
            <person name="Begun D."/>
            <person name="Bhutkar A."/>
            <person name="Blanco E."/>
            <person name="Bosak S.A."/>
            <person name="Bradley R.K."/>
            <person name="Brand A.D."/>
            <person name="Brent M.R."/>
            <person name="Brooks A.N."/>
            <person name="Brown R.H."/>
            <person name="Butlin R.K."/>
            <person name="Caggese C."/>
            <person name="Calvi B.R."/>
            <person name="Bernardo de Carvalho A."/>
            <person name="Caspi A."/>
            <person name="Castrezana S."/>
            <person name="Celniker S.E."/>
            <person name="Chang J.L."/>
            <person name="Chapple C."/>
            <person name="Chatterji S."/>
            <person name="Chinwalla A."/>
            <person name="Civetta A."/>
            <person name="Clifton S.W."/>
            <person name="Comeron J.M."/>
            <person name="Costello J.C."/>
            <person name="Coyne J.A."/>
            <person name="Daub J."/>
            <person name="David R.G."/>
            <person name="Delcher A.L."/>
            <person name="Delehaunty K."/>
            <person name="Do C.B."/>
            <person name="Ebling H."/>
            <person name="Edwards K."/>
            <person name="Eickbush T."/>
            <person name="Evans J.D."/>
            <person name="Filipski A."/>
            <person name="Findeiss S."/>
            <person name="Freyhult E."/>
            <person name="Fulton L."/>
            <person name="Fulton R."/>
            <person name="Garcia A.C."/>
            <person name="Gardiner A."/>
            <person name="Garfield D.A."/>
            <person name="Garvin B.E."/>
            <person name="Gibson G."/>
            <person name="Gilbert D."/>
            <person name="Gnerre S."/>
            <person name="Godfrey J."/>
            <person name="Good R."/>
            <person name="Gotea V."/>
            <person name="Gravely B."/>
            <person name="Greenberg A.J."/>
            <person name="Griffiths-Jones S."/>
            <person name="Gross S."/>
            <person name="Guigo R."/>
            <person name="Gustafson E.A."/>
            <person name="Haerty W."/>
            <person name="Hahn M.W."/>
            <person name="Halligan D.L."/>
            <person name="Halpern A.L."/>
            <person name="Halter G.M."/>
            <person name="Han M.V."/>
            <person name="Heger A."/>
            <person name="Hillier L."/>
            <person name="Hinrichs A.S."/>
            <person name="Holmes I."/>
            <person name="Hoskins R.A."/>
            <person name="Hubisz M.J."/>
            <person name="Hultmark D."/>
            <person name="Huntley M.A."/>
            <person name="Jaffe D.B."/>
            <person name="Jagadeeshan S."/>
            <person name="Jeck W.R."/>
            <person name="Johnson J."/>
            <person name="Jones C.D."/>
            <person name="Jordan W.C."/>
            <person name="Karpen G.H."/>
            <person name="Kataoka E."/>
            <person name="Keightley P.D."/>
            <person name="Kheradpour P."/>
            <person name="Kirkness E.F."/>
            <person name="Koerich L.B."/>
            <person name="Kristiansen K."/>
            <person name="Kudrna D."/>
            <person name="Kulathinal R.J."/>
            <person name="Kumar S."/>
            <person name="Kwok R."/>
            <person name="Lander E."/>
            <person name="Langley C.H."/>
            <person name="Lapoint R."/>
            <person name="Lazzaro B.P."/>
            <person name="Lee S.J."/>
            <person name="Levesque L."/>
            <person name="Li R."/>
            <person name="Lin C.F."/>
            <person name="Lin M.F."/>
            <person name="Lindblad-Toh K."/>
            <person name="Llopart A."/>
            <person name="Long M."/>
            <person name="Low L."/>
            <person name="Lozovsky E."/>
            <person name="Lu J."/>
            <person name="Luo M."/>
            <person name="Machado C.A."/>
            <person name="Makalowski W."/>
            <person name="Marzo M."/>
            <person name="Matsuda M."/>
            <person name="Matzkin L."/>
            <person name="McAllister B."/>
            <person name="McBride C.S."/>
            <person name="McKernan B."/>
            <person name="McKernan K."/>
            <person name="Mendez-Lago M."/>
            <person name="Minx P."/>
            <person name="Mollenhauer M.U."/>
            <person name="Montooth K."/>
            <person name="Mount S.M."/>
            <person name="Mu X."/>
            <person name="Myers E."/>
            <person name="Negre B."/>
            <person name="Newfeld S."/>
            <person name="Nielsen R."/>
            <person name="Noor M.A."/>
            <person name="O'Grady P."/>
            <person name="Pachter L."/>
            <person name="Papaceit M."/>
            <person name="Parisi M.J."/>
            <person name="Parisi M."/>
            <person name="Parts L."/>
            <person name="Pedersen J.S."/>
            <person name="Pesole G."/>
            <person name="Phillippy A.M."/>
            <person name="Ponting C.P."/>
            <person name="Pop M."/>
            <person name="Porcelli D."/>
            <person name="Powell J.R."/>
            <person name="Prohaska S."/>
            <person name="Pruitt K."/>
            <person name="Puig M."/>
            <person name="Quesneville H."/>
            <person name="Ram K.R."/>
            <person name="Rand D."/>
            <person name="Rasmussen M.D."/>
            <person name="Reed L.K."/>
            <person name="Reenan R."/>
            <person name="Reily A."/>
            <person name="Remington K.A."/>
            <person name="Rieger T.T."/>
            <person name="Ritchie M.G."/>
            <person name="Robin C."/>
            <person name="Rogers Y.H."/>
            <person name="Rohde C."/>
            <person name="Rozas J."/>
            <person name="Rubenfield M.J."/>
            <person name="Ruiz A."/>
            <person name="Russo S."/>
            <person name="Salzberg S.L."/>
            <person name="Sanchez-Gracia A."/>
            <person name="Saranga D.J."/>
            <person name="Sato H."/>
            <person name="Schaeffer S.W."/>
            <person name="Schatz M.C."/>
            <person name="Schlenke T."/>
            <person name="Schwartz R."/>
            <person name="Segarra C."/>
            <person name="Singh R.S."/>
            <person name="Sirot L."/>
            <person name="Sirota M."/>
            <person name="Sisneros N.B."/>
            <person name="Smith C.D."/>
            <person name="Smith T.F."/>
            <person name="Spieth J."/>
            <person name="Stage D.E."/>
            <person name="Stark A."/>
            <person name="Stephan W."/>
            <person name="Strausberg R.L."/>
            <person name="Strempel S."/>
            <person name="Sturgill D."/>
            <person name="Sutton G."/>
            <person name="Sutton G.G."/>
            <person name="Tao W."/>
            <person name="Teichmann S."/>
            <person name="Tobari Y.N."/>
            <person name="Tomimura Y."/>
            <person name="Tsolas J.M."/>
            <person name="Valente V.L."/>
            <person name="Venter E."/>
            <person name="Venter J.C."/>
            <person name="Vicario S."/>
            <person name="Vieira F.G."/>
            <person name="Vilella A.J."/>
            <person name="Villasante A."/>
            <person name="Walenz B."/>
            <person name="Wang J."/>
            <person name="Wasserman M."/>
            <person name="Watts T."/>
            <person name="Wilson D."/>
            <person name="Wilson R.K."/>
            <person name="Wing R.A."/>
            <person name="Wolfner M.F."/>
            <person name="Wong A."/>
            <person name="Wong G.K."/>
            <person name="Wu C.I."/>
            <person name="Wu G."/>
            <person name="Yamamoto D."/>
            <person name="Yang H.P."/>
            <person name="Yang S.P."/>
            <person name="Yorke J.A."/>
            <person name="Yoshida K."/>
            <person name="Zdobnov E."/>
            <person name="Zhang P."/>
            <person name="Zhang Y."/>
            <person name="Zimin A.V."/>
            <person name="Baldwin J."/>
            <person name="Abdouelleil A."/>
            <person name="Abdulkadir J."/>
            <person name="Abebe A."/>
            <person name="Abera B."/>
            <person name="Abreu J."/>
            <person name="Acer S.C."/>
            <person name="Aftuck L."/>
            <person name="Alexander A."/>
            <person name="An P."/>
            <person name="Anderson E."/>
            <person name="Anderson S."/>
            <person name="Arachi H."/>
            <person name="Azer M."/>
            <person name="Bachantsang P."/>
            <person name="Barry A."/>
            <person name="Bayul T."/>
            <person name="Berlin A."/>
            <person name="Bessette D."/>
            <person name="Bloom T."/>
            <person name="Blye J."/>
            <person name="Boguslavskiy L."/>
            <person name="Bonnet C."/>
            <person name="Boukhgalter B."/>
            <person name="Bourzgui I."/>
            <person name="Brown A."/>
            <person name="Cahill P."/>
            <person name="Channer S."/>
            <person name="Cheshatsang Y."/>
            <person name="Chuda L."/>
            <person name="Citroen M."/>
            <person name="Collymore A."/>
            <person name="Cooke P."/>
            <person name="Costello M."/>
            <person name="D'Aco K."/>
            <person name="Daza R."/>
            <person name="De Haan G."/>
            <person name="DeGray S."/>
            <person name="DeMaso C."/>
            <person name="Dhargay N."/>
            <person name="Dooley K."/>
            <person name="Dooley E."/>
            <person name="Doricent M."/>
            <person name="Dorje P."/>
            <person name="Dorjee K."/>
            <person name="Dupes A."/>
            <person name="Elong R."/>
            <person name="Falk J."/>
            <person name="Farina A."/>
            <person name="Faro S."/>
            <person name="Ferguson D."/>
            <person name="Fisher S."/>
            <person name="Foley C.D."/>
            <person name="Franke A."/>
            <person name="Friedrich D."/>
            <person name="Gadbois L."/>
            <person name="Gearin G."/>
            <person name="Gearin C.R."/>
            <person name="Giannoukos G."/>
            <person name="Goode T."/>
            <person name="Graham J."/>
            <person name="Grandbois E."/>
            <person name="Grewal S."/>
            <person name="Gyaltsen K."/>
            <person name="Hafez N."/>
            <person name="Hagos B."/>
            <person name="Hall J."/>
            <person name="Henson C."/>
            <person name="Hollinger A."/>
            <person name="Honan T."/>
            <person name="Huard M.D."/>
            <person name="Hughes L."/>
            <person name="Hurhula B."/>
            <person name="Husby M.E."/>
            <person name="Kamat A."/>
            <person name="Kanga B."/>
            <person name="Kashin S."/>
            <person name="Khazanovich D."/>
            <person name="Kisner P."/>
            <person name="Lance K."/>
            <person name="Lara M."/>
            <person name="Lee W."/>
            <person name="Lennon N."/>
            <person name="Letendre F."/>
            <person name="LeVine R."/>
            <person name="Lipovsky A."/>
            <person name="Liu X."/>
            <person name="Liu J."/>
            <person name="Liu S."/>
            <person name="Lokyitsang T."/>
            <person name="Lokyitsang Y."/>
            <person name="Lubonja R."/>
            <person name="Lui A."/>
            <person name="MacDonald P."/>
            <person name="Magnisalis V."/>
            <person name="Maru K."/>
            <person name="Matthews C."/>
            <person name="McCusker W."/>
            <person name="McDonough S."/>
            <person name="Mehta T."/>
            <person name="Meldrim J."/>
            <person name="Meneus L."/>
            <person name="Mihai O."/>
            <person name="Mihalev A."/>
            <person name="Mihova T."/>
            <person name="Mittelman R."/>
            <person name="Mlenga V."/>
            <person name="Montmayeur A."/>
            <person name="Mulrain L."/>
            <person name="Navidi A."/>
            <person name="Naylor J."/>
            <person name="Negash T."/>
            <person name="Nguyen T."/>
            <person name="Nguyen N."/>
            <person name="Nicol R."/>
            <person name="Norbu C."/>
            <person name="Norbu N."/>
            <person name="Novod N."/>
            <person name="O'Neill B."/>
            <person name="Osman S."/>
            <person name="Markiewicz E."/>
            <person name="Oyono O.L."/>
            <person name="Patti C."/>
            <person name="Phunkhang P."/>
            <person name="Pierre F."/>
            <person name="Priest M."/>
            <person name="Raghuraman S."/>
            <person name="Rege F."/>
            <person name="Reyes R."/>
            <person name="Rise C."/>
            <person name="Rogov P."/>
            <person name="Ross K."/>
            <person name="Ryan E."/>
            <person name="Settipalli S."/>
            <person name="Shea T."/>
            <person name="Sherpa N."/>
            <person name="Shi L."/>
            <person name="Shih D."/>
            <person name="Sparrow T."/>
            <person name="Spaulding J."/>
            <person name="Stalker J."/>
            <person name="Stange-Thomann N."/>
            <person name="Stavropoulos S."/>
            <person name="Stone C."/>
            <person name="Strader C."/>
            <person name="Tesfaye S."/>
            <person name="Thomson T."/>
            <person name="Thoulutsang Y."/>
            <person name="Thoulutsang D."/>
            <person name="Topham K."/>
            <person name="Topping I."/>
            <person name="Tsamla T."/>
            <person name="Vassiliev H."/>
            <person name="Vo A."/>
            <person name="Wangchuk T."/>
            <person name="Wangdi T."/>
            <person name="Weiand M."/>
            <person name="Wilkinson J."/>
            <person name="Wilson A."/>
            <person name="Yadav S."/>
            <person name="Young G."/>
            <person name="Yu Q."/>
            <person name="Zembek L."/>
            <person name="Zhong D."/>
            <person name="Zimmer A."/>
            <person name="Zwirko Z."/>
            <person name="Jaffe D.B."/>
            <person name="Alvarez P."/>
            <person name="Brockman W."/>
            <person name="Butler J."/>
            <person name="Chin C."/>
            <person name="Gnerre S."/>
            <person name="Grabherr M."/>
            <person name="Kleber M."/>
            <person name="Mauceli E."/>
            <person name="MacCallum I."/>
        </authorList>
    </citation>
    <scope>NUCLEOTIDE SEQUENCE [LARGE SCALE GENOMIC DNA]</scope>
    <source>
        <strain evidence="3">Tucson 15287-2541.00</strain>
    </source>
</reference>
<proteinExistence type="predicted"/>
<dbReference type="InParanoid" id="B4JN43"/>
<sequence length="90" mass="10412">MKATNEFFERFLREMPMEMPFNNSNNNKSNSNSNNNKSNSNSNNKKSNSNSNNIVLILTQLDTPWKPQIYWTDERADRQTDGRIDTSAGH</sequence>
<feature type="region of interest" description="Disordered" evidence="1">
    <location>
        <begin position="14"/>
        <end position="55"/>
    </location>
</feature>
<keyword evidence="3" id="KW-1185">Reference proteome</keyword>